<dbReference type="Proteomes" id="UP000031443">
    <property type="component" value="Unassembled WGS sequence"/>
</dbReference>
<protein>
    <submittedName>
        <fullName evidence="2">Uncharacterized protein</fullName>
    </submittedName>
</protein>
<proteinExistence type="predicted"/>
<dbReference type="AlphaFoldDB" id="M7C515"/>
<feature type="coiled-coil region" evidence="1">
    <location>
        <begin position="84"/>
        <end position="170"/>
    </location>
</feature>
<sequence length="171" mass="19098">MALPHPHASVISDVRAYVNPSAKTLHQVVVAMLAPGYERQEKDKVIPFSGATAASGSCNGVPVFGPFGFGIGQLNGTIPGTMSKEKLESLVKNMEIMLSEVEQLKIHCTKQTEEVNQVVQELRRENKDLMQKYERICQDLKEAKETIAQLQDTKFAFEAKERQAQKLNRQL</sequence>
<keyword evidence="1" id="KW-0175">Coiled coil</keyword>
<gene>
    <name evidence="2" type="ORF">UY3_03164</name>
</gene>
<evidence type="ECO:0000313" key="3">
    <source>
        <dbReference type="Proteomes" id="UP000031443"/>
    </source>
</evidence>
<accession>M7C515</accession>
<keyword evidence="3" id="KW-1185">Reference proteome</keyword>
<name>M7C515_CHEMY</name>
<evidence type="ECO:0000256" key="1">
    <source>
        <dbReference type="SAM" id="Coils"/>
    </source>
</evidence>
<dbReference type="EMBL" id="KB516251">
    <property type="protein sequence ID" value="EMP39568.1"/>
    <property type="molecule type" value="Genomic_DNA"/>
</dbReference>
<organism evidence="2 3">
    <name type="scientific">Chelonia mydas</name>
    <name type="common">Green sea-turtle</name>
    <name type="synonym">Chelonia agassizi</name>
    <dbReference type="NCBI Taxonomy" id="8469"/>
    <lineage>
        <taxon>Eukaryota</taxon>
        <taxon>Metazoa</taxon>
        <taxon>Chordata</taxon>
        <taxon>Craniata</taxon>
        <taxon>Vertebrata</taxon>
        <taxon>Euteleostomi</taxon>
        <taxon>Archelosauria</taxon>
        <taxon>Testudinata</taxon>
        <taxon>Testudines</taxon>
        <taxon>Cryptodira</taxon>
        <taxon>Durocryptodira</taxon>
        <taxon>Americhelydia</taxon>
        <taxon>Chelonioidea</taxon>
        <taxon>Cheloniidae</taxon>
        <taxon>Chelonia</taxon>
    </lineage>
</organism>
<reference evidence="3" key="1">
    <citation type="journal article" date="2013" name="Nat. Genet.">
        <title>The draft genomes of soft-shell turtle and green sea turtle yield insights into the development and evolution of the turtle-specific body plan.</title>
        <authorList>
            <person name="Wang Z."/>
            <person name="Pascual-Anaya J."/>
            <person name="Zadissa A."/>
            <person name="Li W."/>
            <person name="Niimura Y."/>
            <person name="Huang Z."/>
            <person name="Li C."/>
            <person name="White S."/>
            <person name="Xiong Z."/>
            <person name="Fang D."/>
            <person name="Wang B."/>
            <person name="Ming Y."/>
            <person name="Chen Y."/>
            <person name="Zheng Y."/>
            <person name="Kuraku S."/>
            <person name="Pignatelli M."/>
            <person name="Herrero J."/>
            <person name="Beal K."/>
            <person name="Nozawa M."/>
            <person name="Li Q."/>
            <person name="Wang J."/>
            <person name="Zhang H."/>
            <person name="Yu L."/>
            <person name="Shigenobu S."/>
            <person name="Wang J."/>
            <person name="Liu J."/>
            <person name="Flicek P."/>
            <person name="Searle S."/>
            <person name="Wang J."/>
            <person name="Kuratani S."/>
            <person name="Yin Y."/>
            <person name="Aken B."/>
            <person name="Zhang G."/>
            <person name="Irie N."/>
        </authorList>
    </citation>
    <scope>NUCLEOTIDE SEQUENCE [LARGE SCALE GENOMIC DNA]</scope>
</reference>
<evidence type="ECO:0000313" key="2">
    <source>
        <dbReference type="EMBL" id="EMP39568.1"/>
    </source>
</evidence>